<sequence>MSTEPETPDLVTRDTDLNRYLHALAGGENDALLGWLVIYNITGVEPVGQDELRNWFEELELDTKYLPGKPRALDAFEKATSAAKATYPLGVRKRNHASKGQTVTLMMRAVMRDETRIARHLVRELADHDNEALSYEVCLAEAQFQRDLTPNAPEGAGQMLLVPDEEEIHRLGAEERTTITALLDQIDSDYRNRSRYVGADRLRKILRDYCEDDLGAVRIHNGVYFVHHRHARLLAALRELASRFGGEVTRIPLPNAAEMRQMVDGAFESKAQADLESLVRDIARAAGDPKPWQVRKLDGRYRAVLEAAQDYQETLGTHLTRVEATLDLVQAQMASLWIAVGEKAADAALGNQPEQR</sequence>
<gene>
    <name evidence="1" type="ORF">BC739_009452</name>
</gene>
<evidence type="ECO:0000313" key="2">
    <source>
        <dbReference type="Proteomes" id="UP000517916"/>
    </source>
</evidence>
<organism evidence="1 2">
    <name type="scientific">Kutzneria viridogrisea</name>
    <dbReference type="NCBI Taxonomy" id="47990"/>
    <lineage>
        <taxon>Bacteria</taxon>
        <taxon>Bacillati</taxon>
        <taxon>Actinomycetota</taxon>
        <taxon>Actinomycetes</taxon>
        <taxon>Pseudonocardiales</taxon>
        <taxon>Pseudonocardiaceae</taxon>
        <taxon>Kutzneria</taxon>
    </lineage>
</organism>
<reference evidence="1 2" key="1">
    <citation type="submission" date="2020-08" db="EMBL/GenBank/DDBJ databases">
        <title>Genomic Encyclopedia of Archaeal and Bacterial Type Strains, Phase II (KMG-II): from individual species to whole genera.</title>
        <authorList>
            <person name="Goeker M."/>
        </authorList>
    </citation>
    <scope>NUCLEOTIDE SEQUENCE [LARGE SCALE GENOMIC DNA]</scope>
    <source>
        <strain evidence="1 2">DSM 43850</strain>
    </source>
</reference>
<keyword evidence="2" id="KW-1185">Reference proteome</keyword>
<dbReference type="Pfam" id="PF20529">
    <property type="entry name" value="DUF6744"/>
    <property type="match status" value="1"/>
</dbReference>
<evidence type="ECO:0000313" key="1">
    <source>
        <dbReference type="EMBL" id="MBA8932193.1"/>
    </source>
</evidence>
<dbReference type="InterPro" id="IPR046632">
    <property type="entry name" value="DUF6744"/>
</dbReference>
<proteinExistence type="predicted"/>
<protein>
    <submittedName>
        <fullName evidence="1">Uncharacterized protein</fullName>
    </submittedName>
</protein>
<name>A0ABR6BZ64_9PSEU</name>
<dbReference type="Proteomes" id="UP000517916">
    <property type="component" value="Unassembled WGS sequence"/>
</dbReference>
<comment type="caution">
    <text evidence="1">The sequence shown here is derived from an EMBL/GenBank/DDBJ whole genome shotgun (WGS) entry which is preliminary data.</text>
</comment>
<dbReference type="RefSeq" id="WP_182840712.1">
    <property type="nucleotide sequence ID" value="NZ_BAAABQ010000090.1"/>
</dbReference>
<dbReference type="EMBL" id="JACJID010000011">
    <property type="protein sequence ID" value="MBA8932193.1"/>
    <property type="molecule type" value="Genomic_DNA"/>
</dbReference>
<accession>A0ABR6BZ64</accession>